<proteinExistence type="predicted"/>
<evidence type="ECO:0000259" key="1">
    <source>
        <dbReference type="Pfam" id="PF03625"/>
    </source>
</evidence>
<dbReference type="CDD" id="cd14797">
    <property type="entry name" value="DUF302"/>
    <property type="match status" value="1"/>
</dbReference>
<feature type="domain" description="DUF302" evidence="1">
    <location>
        <begin position="36"/>
        <end position="97"/>
    </location>
</feature>
<evidence type="ECO:0000313" key="2">
    <source>
        <dbReference type="EMBL" id="MFH5210040.1"/>
    </source>
</evidence>
<dbReference type="Proteomes" id="UP001609175">
    <property type="component" value="Unassembled WGS sequence"/>
</dbReference>
<dbReference type="Pfam" id="PF03625">
    <property type="entry name" value="DUF302"/>
    <property type="match status" value="1"/>
</dbReference>
<dbReference type="InterPro" id="IPR016796">
    <property type="entry name" value="UCP021774"/>
</dbReference>
<gene>
    <name evidence="2" type="ORF">ACHIPZ_17800</name>
</gene>
<reference evidence="2 3" key="1">
    <citation type="submission" date="2024-10" db="EMBL/GenBank/DDBJ databases">
        <authorList>
            <person name="Riesco R."/>
        </authorList>
    </citation>
    <scope>NUCLEOTIDE SEQUENCE [LARGE SCALE GENOMIC DNA]</scope>
    <source>
        <strain evidence="2 3">NCIMB 15449</strain>
    </source>
</reference>
<protein>
    <submittedName>
        <fullName evidence="2">DUF302 domain-containing protein</fullName>
    </submittedName>
</protein>
<sequence length="141" mass="14725">MNIALSTQLDNTDFDTAVADTKAALSEQGFGVLTEIDMQATLKAKLGEDMERYLILGACNPTLAHRAVGVMPQIGLLLPCNVVVRADISTPGSTSIIVEAMNPQIMVEVTGEPELAAVANEATAKLRAAIGALGGRTTESK</sequence>
<dbReference type="RefSeq" id="WP_395115715.1">
    <property type="nucleotide sequence ID" value="NZ_JBIMSO010000059.1"/>
</dbReference>
<name>A0ABW7JSU6_9NOCA</name>
<dbReference type="InterPro" id="IPR035923">
    <property type="entry name" value="TT1751-like_sf"/>
</dbReference>
<comment type="caution">
    <text evidence="2">The sequence shown here is derived from an EMBL/GenBank/DDBJ whole genome shotgun (WGS) entry which is preliminary data.</text>
</comment>
<dbReference type="SUPFAM" id="SSF103247">
    <property type="entry name" value="TT1751-like"/>
    <property type="match status" value="1"/>
</dbReference>
<accession>A0ABW7JSU6</accession>
<evidence type="ECO:0000313" key="3">
    <source>
        <dbReference type="Proteomes" id="UP001609175"/>
    </source>
</evidence>
<dbReference type="PIRSF" id="PIRSF021774">
    <property type="entry name" value="UCP021774"/>
    <property type="match status" value="1"/>
</dbReference>
<dbReference type="EMBL" id="JBIMSO010000059">
    <property type="protein sequence ID" value="MFH5210040.1"/>
    <property type="molecule type" value="Genomic_DNA"/>
</dbReference>
<dbReference type="Gene3D" id="3.30.310.70">
    <property type="entry name" value="TT1751-like domain"/>
    <property type="match status" value="1"/>
</dbReference>
<organism evidence="2 3">
    <name type="scientific">Antrihabitans spumae</name>
    <dbReference type="NCBI Taxonomy" id="3373370"/>
    <lineage>
        <taxon>Bacteria</taxon>
        <taxon>Bacillati</taxon>
        <taxon>Actinomycetota</taxon>
        <taxon>Actinomycetes</taxon>
        <taxon>Mycobacteriales</taxon>
        <taxon>Nocardiaceae</taxon>
        <taxon>Antrihabitans</taxon>
    </lineage>
</organism>
<dbReference type="PANTHER" id="PTHR38342:SF1">
    <property type="entry name" value="SLR5037 PROTEIN"/>
    <property type="match status" value="1"/>
</dbReference>
<dbReference type="InterPro" id="IPR005180">
    <property type="entry name" value="DUF302"/>
</dbReference>
<dbReference type="PANTHER" id="PTHR38342">
    <property type="entry name" value="SLR5037 PROTEIN"/>
    <property type="match status" value="1"/>
</dbReference>